<feature type="region of interest" description="Disordered" evidence="1">
    <location>
        <begin position="151"/>
        <end position="191"/>
    </location>
</feature>
<gene>
    <name evidence="2" type="ORF">IRI77_28065</name>
</gene>
<reference evidence="2 3" key="1">
    <citation type="submission" date="2020-10" db="EMBL/GenBank/DDBJ databases">
        <title>Complete genome sequence of Paludibaculum fermentans P105T, a facultatively anaerobic acidobacterium capable of dissimilatory Fe(III) reduction.</title>
        <authorList>
            <person name="Dedysh S.N."/>
            <person name="Beletsky A.V."/>
            <person name="Kulichevskaya I.S."/>
            <person name="Mardanov A.V."/>
            <person name="Ravin N.V."/>
        </authorList>
    </citation>
    <scope>NUCLEOTIDE SEQUENCE [LARGE SCALE GENOMIC DNA]</scope>
    <source>
        <strain evidence="2 3">P105</strain>
    </source>
</reference>
<name>A0A7S7SI44_PALFE</name>
<proteinExistence type="predicted"/>
<feature type="compositionally biased region" description="Basic residues" evidence="1">
    <location>
        <begin position="176"/>
        <end position="185"/>
    </location>
</feature>
<keyword evidence="3" id="KW-1185">Reference proteome</keyword>
<dbReference type="KEGG" id="pfer:IRI77_28065"/>
<evidence type="ECO:0000256" key="1">
    <source>
        <dbReference type="SAM" id="MobiDB-lite"/>
    </source>
</evidence>
<evidence type="ECO:0000313" key="2">
    <source>
        <dbReference type="EMBL" id="QOY86617.1"/>
    </source>
</evidence>
<organism evidence="2 3">
    <name type="scientific">Paludibaculum fermentans</name>
    <dbReference type="NCBI Taxonomy" id="1473598"/>
    <lineage>
        <taxon>Bacteria</taxon>
        <taxon>Pseudomonadati</taxon>
        <taxon>Acidobacteriota</taxon>
        <taxon>Terriglobia</taxon>
        <taxon>Bryobacterales</taxon>
        <taxon>Bryobacteraceae</taxon>
        <taxon>Paludibaculum</taxon>
    </lineage>
</organism>
<protein>
    <submittedName>
        <fullName evidence="2">Uncharacterized protein</fullName>
    </submittedName>
</protein>
<dbReference type="Proteomes" id="UP000593892">
    <property type="component" value="Chromosome"/>
</dbReference>
<feature type="region of interest" description="Disordered" evidence="1">
    <location>
        <begin position="96"/>
        <end position="134"/>
    </location>
</feature>
<dbReference type="AlphaFoldDB" id="A0A7S7SI44"/>
<dbReference type="RefSeq" id="WP_194448286.1">
    <property type="nucleotide sequence ID" value="NZ_CP063849.1"/>
</dbReference>
<accession>A0A7S7SI44</accession>
<feature type="compositionally biased region" description="Gly residues" evidence="1">
    <location>
        <begin position="114"/>
        <end position="134"/>
    </location>
</feature>
<feature type="compositionally biased region" description="Gly residues" evidence="1">
    <location>
        <begin position="159"/>
        <end position="175"/>
    </location>
</feature>
<dbReference type="EMBL" id="CP063849">
    <property type="protein sequence ID" value="QOY86617.1"/>
    <property type="molecule type" value="Genomic_DNA"/>
</dbReference>
<evidence type="ECO:0000313" key="3">
    <source>
        <dbReference type="Proteomes" id="UP000593892"/>
    </source>
</evidence>
<sequence>MPDTIRFFRDTLSIDESIPASIQAKAGDTLVLGGRQVTLIGLLPDCNYIILAEQLNVVRNAGTSLAGVGGNPSPSVTVLARVITGAPLAITASGLVGEDGANGEPGESGIQRPEGGGKPIVLPGGAGGDGENGGSGGAGGRILVRYASATPKPTASAPGGKGGRGGTGGAGGPGKPRGKRGRGGKLGRSGGVGTTDIAQVAAEQVWTLLDAASAQAWAAYRAEVAGFFFRRFDPGSQLFAFEEAQAALTINPNDPDALTVRDRIANRQTPSGLARDLDIAPDFQALSQNLTAEIALVQNSFQAYVSVVTLETIADSIRDSLTLMATQLANRRLEAQADAAIAQQDVRIAQAEGANLQLQIDDLGKQIETIRESRFSISGILSDVGSIAGVVVGMATGVGAIVSVAGGLATLQRVTDGLDLVQFLKFMKEKPDPNSNTSEDIEEVKKLGGGFKDLIEGTNSFISFGKVMADLENAMSLPGQDAIGKLLKQQILLVREKMVAGLRETQAKSRVAAAQFRASNLAAELAQVQSTLAHWSADAAALKAATGLLIRSARDVVDMVMEDVFLAQRAREIYQLDRISGLRFDYGFLHPDIDRSLSPATRASASLTSLSGMAIQVLAWDQIFQQLNTAQIGFDVIHPQLSVTITDAAKLQAFAGGQTLDFSLELTDMPDKMFELKVNAMSLELTGATSAQSANIWVTHSGHWTMKRRTDGTTSELILLPRSELFACSPGVGTLKSKIPANPQSSAEPGPPFSFWGRGVATTFRLQVSQPSVIDLSQLSAIHLTIDCIGYAVQGSGSATPIHDLRPRVRAVRTPAPVLALAAAH</sequence>